<evidence type="ECO:0000313" key="5">
    <source>
        <dbReference type="EMBL" id="ABM39561.1"/>
    </source>
</evidence>
<name>A1VV83_POLNA</name>
<protein>
    <submittedName>
        <fullName evidence="5">PglZ domain</fullName>
    </submittedName>
</protein>
<dbReference type="OrthoDB" id="6725302at2"/>
<dbReference type="Proteomes" id="UP000000644">
    <property type="component" value="Plasmid pPNAP01"/>
</dbReference>
<feature type="domain" description="Alkaline phosphatase-like protein PglZ N-terminal" evidence="3">
    <location>
        <begin position="10"/>
        <end position="100"/>
    </location>
</feature>
<evidence type="ECO:0000313" key="6">
    <source>
        <dbReference type="Proteomes" id="UP000000644"/>
    </source>
</evidence>
<organism evidence="5 6">
    <name type="scientific">Polaromonas naphthalenivorans (strain CJ2)</name>
    <dbReference type="NCBI Taxonomy" id="365044"/>
    <lineage>
        <taxon>Bacteria</taxon>
        <taxon>Pseudomonadati</taxon>
        <taxon>Pseudomonadota</taxon>
        <taxon>Betaproteobacteria</taxon>
        <taxon>Burkholderiales</taxon>
        <taxon>Comamonadaceae</taxon>
        <taxon>Polaromonas</taxon>
    </lineage>
</organism>
<dbReference type="InterPro" id="IPR058880">
    <property type="entry name" value="PglZ_N"/>
</dbReference>
<dbReference type="InterPro" id="IPR058881">
    <property type="entry name" value="PglZ_2nd"/>
</dbReference>
<evidence type="ECO:0000259" key="4">
    <source>
        <dbReference type="Pfam" id="PF25863"/>
    </source>
</evidence>
<dbReference type="EMBL" id="CP000530">
    <property type="protein sequence ID" value="ABM39561.1"/>
    <property type="molecule type" value="Genomic_DNA"/>
</dbReference>
<feature type="domain" description="Alkaline phosphatase-like protein PglZ second" evidence="2">
    <location>
        <begin position="169"/>
        <end position="311"/>
    </location>
</feature>
<sequence length="908" mass="97332">MSVSVPQITAQLDAVLAREPGALAVAIRAASRQVWPDSVNQRGRRFTLRWCDSMLAIREALCEVEQADAADAGLVVLTPLGSHEITEDIAARLALRQVLQPKGWEMVRQLFGAKEIDARLGRFGWMPQALVDGAAQGAYAPVANGFLDLETAWKEVLQRFLQLNVPRPDAAGLLQWTQQPLSDASLKLLPANARADALRWLAESAGTAGRMVLACIEAGRTGDAMALGLVCGALYAAAGEGQAALGHAAIRLERFVGDTHVGVLEGRAWAQAAQQLVCEPGGAEVYRPALERADALLAELRVAEFAHLSEVLPLGLEQRLRAFAMLLSQHVQAPTDATLIAVEDAANRALAHELATTQPHRADRVEMARRLARWLVRPATGAATVADMVCWQADEGAFVDWARFRLLGGDELVEVSHAFEALRAAVMARRNALGQQFALALQRWNAQAPSVEARIVPLESVLDRVVTPLAALHPVLLLVVDGLSTSIFQELFARPERLGWSEWVPAGLARPLAGVAAFPTVTEVSRATLLCGKLTTGQSSLEKTGFSSHAALLAHSNANLPPKLFHKGDLSDATNLSSSVRAAIADPKQKVVGLVYNAVDDHLSGPDQLLQRWSLEDLRLLLPILREARAARRVVVITADHGHMLEEGSAHINGGESDRWRYGTEAAHSGEIVLSGGRVRTASGATSVACLWSESVRYAGRKNGYHGGVSLQEVTVPLSVLLPTGLTLSGWQPALPAQPEWWDLPNQPAMLQTTVRSPSARKPTARQPAAPASAQTPLFDASVTPVAAPSAAPSLGLAPASDWIDTLLQSQVYASQRSLAARVAPPDEQMRKLLSALSERGGKLSRAALAQRLSVPEVRLSGMLSAVRRILNVDQAVVLGVDEVAGTVELNRTLLLLQFRITSVGDGR</sequence>
<dbReference type="InterPro" id="IPR017850">
    <property type="entry name" value="Alkaline_phosphatase_core_sf"/>
</dbReference>
<dbReference type="SUPFAM" id="SSF53649">
    <property type="entry name" value="Alkaline phosphatase-like"/>
    <property type="match status" value="1"/>
</dbReference>
<evidence type="ECO:0000259" key="2">
    <source>
        <dbReference type="Pfam" id="PF25861"/>
    </source>
</evidence>
<reference evidence="6" key="1">
    <citation type="journal article" date="2009" name="Environ. Microbiol.">
        <title>The genome of Polaromonas naphthalenivorans strain CJ2, isolated from coal tar-contaminated sediment, reveals physiological and metabolic versatility and evolution through extensive horizontal gene transfer.</title>
        <authorList>
            <person name="Yagi J.M."/>
            <person name="Sims D."/>
            <person name="Brettin T."/>
            <person name="Bruce D."/>
            <person name="Madsen E.L."/>
        </authorList>
    </citation>
    <scope>NUCLEOTIDE SEQUENCE [LARGE SCALE GENOMIC DNA]</scope>
    <source>
        <strain evidence="6">CJ2</strain>
        <plasmid evidence="6">Plasmid pPNAP01</plasmid>
    </source>
</reference>
<dbReference type="HOGENOM" id="CLU_330036_0_0_4"/>
<feature type="region of interest" description="Disordered" evidence="1">
    <location>
        <begin position="756"/>
        <end position="775"/>
    </location>
</feature>
<dbReference type="Pfam" id="PF25861">
    <property type="entry name" value="PglZ_2nd"/>
    <property type="match status" value="1"/>
</dbReference>
<dbReference type="Pfam" id="PF25863">
    <property type="entry name" value="PglZ_C"/>
    <property type="match status" value="1"/>
</dbReference>
<dbReference type="NCBIfam" id="NF033446">
    <property type="entry name" value="BREX_PglZ_2"/>
    <property type="match status" value="1"/>
</dbReference>
<dbReference type="Pfam" id="PF08665">
    <property type="entry name" value="PglZ"/>
    <property type="match status" value="1"/>
</dbReference>
<dbReference type="RefSeq" id="WP_011797934.1">
    <property type="nucleotide sequence ID" value="NC_008757.1"/>
</dbReference>
<keyword evidence="5" id="KW-0614">Plasmid</keyword>
<geneLocation type="plasmid" evidence="5 6">
    <name>pPNAP01</name>
</geneLocation>
<accession>A1VV83</accession>
<feature type="domain" description="Alkaline phosphatase-like protein PglZ C-terminal" evidence="4">
    <location>
        <begin position="799"/>
        <end position="900"/>
    </location>
</feature>
<proteinExistence type="predicted"/>
<dbReference type="InterPro" id="IPR047992">
    <property type="entry name" value="BREX_PglZ"/>
</dbReference>
<gene>
    <name evidence="5" type="ordered locus">Pnap_4279</name>
</gene>
<dbReference type="KEGG" id="pna:Pnap_4279"/>
<dbReference type="Pfam" id="PF25862">
    <property type="entry name" value="PglZ_1st"/>
    <property type="match status" value="1"/>
</dbReference>
<keyword evidence="6" id="KW-1185">Reference proteome</keyword>
<dbReference type="AlphaFoldDB" id="A1VV83"/>
<evidence type="ECO:0000259" key="3">
    <source>
        <dbReference type="Pfam" id="PF25862"/>
    </source>
</evidence>
<dbReference type="InterPro" id="IPR058882">
    <property type="entry name" value="PglZ_C"/>
</dbReference>
<evidence type="ECO:0000256" key="1">
    <source>
        <dbReference type="SAM" id="MobiDB-lite"/>
    </source>
</evidence>